<reference evidence="3" key="2">
    <citation type="submission" date="2012-11" db="EMBL/GenBank/DDBJ databases">
        <authorList>
            <person name="Kuo A."/>
            <person name="Curtis B.A."/>
            <person name="Tanifuji G."/>
            <person name="Burki F."/>
            <person name="Gruber A."/>
            <person name="Irimia M."/>
            <person name="Maruyama S."/>
            <person name="Arias M.C."/>
            <person name="Ball S.G."/>
            <person name="Gile G.H."/>
            <person name="Hirakawa Y."/>
            <person name="Hopkins J.F."/>
            <person name="Rensing S.A."/>
            <person name="Schmutz J."/>
            <person name="Symeonidi A."/>
            <person name="Elias M."/>
            <person name="Eveleigh R.J."/>
            <person name="Herman E.K."/>
            <person name="Klute M.J."/>
            <person name="Nakayama T."/>
            <person name="Obornik M."/>
            <person name="Reyes-Prieto A."/>
            <person name="Armbrust E.V."/>
            <person name="Aves S.J."/>
            <person name="Beiko R.G."/>
            <person name="Coutinho P."/>
            <person name="Dacks J.B."/>
            <person name="Durnford D.G."/>
            <person name="Fast N.M."/>
            <person name="Green B.R."/>
            <person name="Grisdale C."/>
            <person name="Hempe F."/>
            <person name="Henrissat B."/>
            <person name="Hoppner M.P."/>
            <person name="Ishida K.-I."/>
            <person name="Kim E."/>
            <person name="Koreny L."/>
            <person name="Kroth P.G."/>
            <person name="Liu Y."/>
            <person name="Malik S.-B."/>
            <person name="Maier U.G."/>
            <person name="McRose D."/>
            <person name="Mock T."/>
            <person name="Neilson J.A."/>
            <person name="Onodera N.T."/>
            <person name="Poole A.M."/>
            <person name="Pritham E.J."/>
            <person name="Richards T.A."/>
            <person name="Rocap G."/>
            <person name="Roy S.W."/>
            <person name="Sarai C."/>
            <person name="Schaack S."/>
            <person name="Shirato S."/>
            <person name="Slamovits C.H."/>
            <person name="Spencer D.F."/>
            <person name="Suzuki S."/>
            <person name="Worden A.Z."/>
            <person name="Zauner S."/>
            <person name="Barry K."/>
            <person name="Bell C."/>
            <person name="Bharti A.K."/>
            <person name="Crow J.A."/>
            <person name="Grimwood J."/>
            <person name="Kramer R."/>
            <person name="Lindquist E."/>
            <person name="Lucas S."/>
            <person name="Salamov A."/>
            <person name="McFadden G.I."/>
            <person name="Lane C.E."/>
            <person name="Keeling P.J."/>
            <person name="Gray M.W."/>
            <person name="Grigoriev I.V."/>
            <person name="Archibald J.M."/>
        </authorList>
    </citation>
    <scope>NUCLEOTIDE SEQUENCE</scope>
    <source>
        <strain evidence="3">CCMP2712</strain>
    </source>
</reference>
<dbReference type="PaxDb" id="55529-EKX39902"/>
<proteinExistence type="predicted"/>
<name>L1IUY8_GUITC</name>
<sequence>MDNIVISEGKQTKEKIKRHLENLDSKVEALDVFADLTSKRMQTMNIHKEMMHLSSVLSGVVMALSNGMGGFTSPENYQADGKSISSYSLV</sequence>
<keyword evidence="3" id="KW-1185">Reference proteome</keyword>
<dbReference type="Proteomes" id="UP000011087">
    <property type="component" value="Unassembled WGS sequence"/>
</dbReference>
<evidence type="ECO:0000313" key="2">
    <source>
        <dbReference type="EnsemblProtists" id="EKX39902"/>
    </source>
</evidence>
<dbReference type="EMBL" id="JH993035">
    <property type="protein sequence ID" value="EKX39902.1"/>
    <property type="molecule type" value="Genomic_DNA"/>
</dbReference>
<dbReference type="GeneID" id="17296677"/>
<evidence type="ECO:0000313" key="1">
    <source>
        <dbReference type="EMBL" id="EKX39902.1"/>
    </source>
</evidence>
<gene>
    <name evidence="1" type="ORF">GUITHDRAFT_113895</name>
</gene>
<reference evidence="2" key="3">
    <citation type="submission" date="2016-03" db="UniProtKB">
        <authorList>
            <consortium name="EnsemblProtists"/>
        </authorList>
    </citation>
    <scope>IDENTIFICATION</scope>
</reference>
<dbReference type="EnsemblProtists" id="EKX39902">
    <property type="protein sequence ID" value="EKX39902"/>
    <property type="gene ID" value="GUITHDRAFT_113895"/>
</dbReference>
<dbReference type="KEGG" id="gtt:GUITHDRAFT_113895"/>
<accession>L1IUY8</accession>
<dbReference type="AlphaFoldDB" id="L1IUY8"/>
<organism evidence="1">
    <name type="scientific">Guillardia theta (strain CCMP2712)</name>
    <name type="common">Cryptophyte</name>
    <dbReference type="NCBI Taxonomy" id="905079"/>
    <lineage>
        <taxon>Eukaryota</taxon>
        <taxon>Cryptophyceae</taxon>
        <taxon>Pyrenomonadales</taxon>
        <taxon>Geminigeraceae</taxon>
        <taxon>Guillardia</taxon>
    </lineage>
</organism>
<reference evidence="1 3" key="1">
    <citation type="journal article" date="2012" name="Nature">
        <title>Algal genomes reveal evolutionary mosaicism and the fate of nucleomorphs.</title>
        <authorList>
            <consortium name="DOE Joint Genome Institute"/>
            <person name="Curtis B.A."/>
            <person name="Tanifuji G."/>
            <person name="Burki F."/>
            <person name="Gruber A."/>
            <person name="Irimia M."/>
            <person name="Maruyama S."/>
            <person name="Arias M.C."/>
            <person name="Ball S.G."/>
            <person name="Gile G.H."/>
            <person name="Hirakawa Y."/>
            <person name="Hopkins J.F."/>
            <person name="Kuo A."/>
            <person name="Rensing S.A."/>
            <person name="Schmutz J."/>
            <person name="Symeonidi A."/>
            <person name="Elias M."/>
            <person name="Eveleigh R.J."/>
            <person name="Herman E.K."/>
            <person name="Klute M.J."/>
            <person name="Nakayama T."/>
            <person name="Obornik M."/>
            <person name="Reyes-Prieto A."/>
            <person name="Armbrust E.V."/>
            <person name="Aves S.J."/>
            <person name="Beiko R.G."/>
            <person name="Coutinho P."/>
            <person name="Dacks J.B."/>
            <person name="Durnford D.G."/>
            <person name="Fast N.M."/>
            <person name="Green B.R."/>
            <person name="Grisdale C.J."/>
            <person name="Hempel F."/>
            <person name="Henrissat B."/>
            <person name="Hoppner M.P."/>
            <person name="Ishida K."/>
            <person name="Kim E."/>
            <person name="Koreny L."/>
            <person name="Kroth P.G."/>
            <person name="Liu Y."/>
            <person name="Malik S.B."/>
            <person name="Maier U.G."/>
            <person name="McRose D."/>
            <person name="Mock T."/>
            <person name="Neilson J.A."/>
            <person name="Onodera N.T."/>
            <person name="Poole A.M."/>
            <person name="Pritham E.J."/>
            <person name="Richards T.A."/>
            <person name="Rocap G."/>
            <person name="Roy S.W."/>
            <person name="Sarai C."/>
            <person name="Schaack S."/>
            <person name="Shirato S."/>
            <person name="Slamovits C.H."/>
            <person name="Spencer D.F."/>
            <person name="Suzuki S."/>
            <person name="Worden A.Z."/>
            <person name="Zauner S."/>
            <person name="Barry K."/>
            <person name="Bell C."/>
            <person name="Bharti A.K."/>
            <person name="Crow J.A."/>
            <person name="Grimwood J."/>
            <person name="Kramer R."/>
            <person name="Lindquist E."/>
            <person name="Lucas S."/>
            <person name="Salamov A."/>
            <person name="McFadden G.I."/>
            <person name="Lane C.E."/>
            <person name="Keeling P.J."/>
            <person name="Gray M.W."/>
            <person name="Grigoriev I.V."/>
            <person name="Archibald J.M."/>
        </authorList>
    </citation>
    <scope>NUCLEOTIDE SEQUENCE</scope>
    <source>
        <strain evidence="1 3">CCMP2712</strain>
    </source>
</reference>
<dbReference type="RefSeq" id="XP_005826882.1">
    <property type="nucleotide sequence ID" value="XM_005826825.1"/>
</dbReference>
<protein>
    <submittedName>
        <fullName evidence="1 2">Uncharacterized protein</fullName>
    </submittedName>
</protein>
<evidence type="ECO:0000313" key="3">
    <source>
        <dbReference type="Proteomes" id="UP000011087"/>
    </source>
</evidence>
<dbReference type="HOGENOM" id="CLU_2445455_0_0_1"/>